<protein>
    <recommendedName>
        <fullName evidence="2">Integrase catalytic domain-containing protein</fullName>
    </recommendedName>
</protein>
<dbReference type="InterPro" id="IPR012337">
    <property type="entry name" value="RNaseH-like_sf"/>
</dbReference>
<evidence type="ECO:0000313" key="4">
    <source>
        <dbReference type="Proteomes" id="UP000596742"/>
    </source>
</evidence>
<dbReference type="SUPFAM" id="SSF53098">
    <property type="entry name" value="Ribonuclease H-like"/>
    <property type="match status" value="1"/>
</dbReference>
<keyword evidence="4" id="KW-1185">Reference proteome</keyword>
<feature type="region of interest" description="Disordered" evidence="1">
    <location>
        <begin position="1"/>
        <end position="20"/>
    </location>
</feature>
<dbReference type="GO" id="GO:0003676">
    <property type="term" value="F:nucleic acid binding"/>
    <property type="evidence" value="ECO:0007669"/>
    <property type="project" value="InterPro"/>
</dbReference>
<dbReference type="AlphaFoldDB" id="A0A8B6EXC1"/>
<dbReference type="PANTHER" id="PTHR37984">
    <property type="entry name" value="PROTEIN CBG26694"/>
    <property type="match status" value="1"/>
</dbReference>
<feature type="domain" description="Integrase catalytic" evidence="2">
    <location>
        <begin position="1"/>
        <end position="84"/>
    </location>
</feature>
<organism evidence="3 4">
    <name type="scientific">Mytilus galloprovincialis</name>
    <name type="common">Mediterranean mussel</name>
    <dbReference type="NCBI Taxonomy" id="29158"/>
    <lineage>
        <taxon>Eukaryota</taxon>
        <taxon>Metazoa</taxon>
        <taxon>Spiralia</taxon>
        <taxon>Lophotrochozoa</taxon>
        <taxon>Mollusca</taxon>
        <taxon>Bivalvia</taxon>
        <taxon>Autobranchia</taxon>
        <taxon>Pteriomorphia</taxon>
        <taxon>Mytilida</taxon>
        <taxon>Mytiloidea</taxon>
        <taxon>Mytilidae</taxon>
        <taxon>Mytilinae</taxon>
        <taxon>Mytilus</taxon>
    </lineage>
</organism>
<dbReference type="GO" id="GO:0015074">
    <property type="term" value="P:DNA integration"/>
    <property type="evidence" value="ECO:0007669"/>
    <property type="project" value="InterPro"/>
</dbReference>
<gene>
    <name evidence="3" type="ORF">MGAL_10B094191</name>
</gene>
<comment type="caution">
    <text evidence="3">The sequence shown here is derived from an EMBL/GenBank/DDBJ whole genome shotgun (WGS) entry which is preliminary data.</text>
</comment>
<evidence type="ECO:0000313" key="3">
    <source>
        <dbReference type="EMBL" id="VDI40086.1"/>
    </source>
</evidence>
<name>A0A8B6EXC1_MYTGA</name>
<dbReference type="InterPro" id="IPR036397">
    <property type="entry name" value="RNaseH_sf"/>
</dbReference>
<dbReference type="Gene3D" id="3.30.420.10">
    <property type="entry name" value="Ribonuclease H-like superfamily/Ribonuclease H"/>
    <property type="match status" value="1"/>
</dbReference>
<dbReference type="EMBL" id="UYJE01005762">
    <property type="protein sequence ID" value="VDI40086.1"/>
    <property type="molecule type" value="Genomic_DNA"/>
</dbReference>
<dbReference type="InterPro" id="IPR001584">
    <property type="entry name" value="Integrase_cat-core"/>
</dbReference>
<sequence>MDLNIPTSSPHYAQSNGQAERSVQTIKKLIMKSKDPHKALLDYRNTPLDIDLSPAQLFLNRRLKTSLPTSLPLLMPQNVNNSEIIKKLENSPKES</sequence>
<accession>A0A8B6EXC1</accession>
<dbReference type="OrthoDB" id="6149201at2759"/>
<proteinExistence type="predicted"/>
<dbReference type="InterPro" id="IPR050951">
    <property type="entry name" value="Retrovirus_Pol_polyprotein"/>
</dbReference>
<reference evidence="3" key="1">
    <citation type="submission" date="2018-11" db="EMBL/GenBank/DDBJ databases">
        <authorList>
            <person name="Alioto T."/>
            <person name="Alioto T."/>
        </authorList>
    </citation>
    <scope>NUCLEOTIDE SEQUENCE</scope>
</reference>
<evidence type="ECO:0000259" key="2">
    <source>
        <dbReference type="PROSITE" id="PS50994"/>
    </source>
</evidence>
<dbReference type="PANTHER" id="PTHR37984:SF5">
    <property type="entry name" value="PROTEIN NYNRIN-LIKE"/>
    <property type="match status" value="1"/>
</dbReference>
<dbReference type="Proteomes" id="UP000596742">
    <property type="component" value="Unassembled WGS sequence"/>
</dbReference>
<dbReference type="PROSITE" id="PS50994">
    <property type="entry name" value="INTEGRASE"/>
    <property type="match status" value="1"/>
</dbReference>
<evidence type="ECO:0000256" key="1">
    <source>
        <dbReference type="SAM" id="MobiDB-lite"/>
    </source>
</evidence>